<reference evidence="5 6" key="1">
    <citation type="submission" date="2020-03" db="EMBL/GenBank/DDBJ databases">
        <title>Genomic Encyclopedia of Type Strains, Phase IV (KMG-IV): sequencing the most valuable type-strain genomes for metagenomic binning, comparative biology and taxonomic classification.</title>
        <authorList>
            <person name="Goeker M."/>
        </authorList>
    </citation>
    <scope>NUCLEOTIDE SEQUENCE [LARGE SCALE GENOMIC DNA]</scope>
    <source>
        <strain evidence="5 6">DSM 4733</strain>
    </source>
</reference>
<evidence type="ECO:0000313" key="5">
    <source>
        <dbReference type="EMBL" id="NIJ64781.1"/>
    </source>
</evidence>
<dbReference type="PRINTS" id="PR00385">
    <property type="entry name" value="P450"/>
</dbReference>
<feature type="binding site" description="axial binding residue" evidence="3">
    <location>
        <position position="410"/>
    </location>
    <ligand>
        <name>heme</name>
        <dbReference type="ChEBI" id="CHEBI:30413"/>
    </ligand>
    <ligandPart>
        <name>Fe</name>
        <dbReference type="ChEBI" id="CHEBI:18248"/>
    </ligandPart>
</feature>
<dbReference type="PROSITE" id="PS00086">
    <property type="entry name" value="CYTOCHROME_P450"/>
    <property type="match status" value="1"/>
</dbReference>
<dbReference type="GO" id="GO:0005506">
    <property type="term" value="F:iron ion binding"/>
    <property type="evidence" value="ECO:0007669"/>
    <property type="project" value="InterPro"/>
</dbReference>
<evidence type="ECO:0000256" key="1">
    <source>
        <dbReference type="ARBA" id="ARBA00001971"/>
    </source>
</evidence>
<dbReference type="InterPro" id="IPR036396">
    <property type="entry name" value="Cyt_P450_sf"/>
</dbReference>
<keyword evidence="6" id="KW-1185">Reference proteome</keyword>
<evidence type="ECO:0000256" key="2">
    <source>
        <dbReference type="ARBA" id="ARBA00010617"/>
    </source>
</evidence>
<name>A0A7X5ZV58_9SPHN</name>
<dbReference type="InterPro" id="IPR050121">
    <property type="entry name" value="Cytochrome_P450_monoxygenase"/>
</dbReference>
<protein>
    <submittedName>
        <fullName evidence="5">Cytochrome P450</fullName>
    </submittedName>
</protein>
<dbReference type="Gene3D" id="1.10.630.10">
    <property type="entry name" value="Cytochrome P450"/>
    <property type="match status" value="1"/>
</dbReference>
<dbReference type="GO" id="GO:0020037">
    <property type="term" value="F:heme binding"/>
    <property type="evidence" value="ECO:0007669"/>
    <property type="project" value="InterPro"/>
</dbReference>
<dbReference type="InterPro" id="IPR002401">
    <property type="entry name" value="Cyt_P450_E_grp-I"/>
</dbReference>
<dbReference type="AlphaFoldDB" id="A0A7X5ZV58"/>
<dbReference type="Pfam" id="PF00067">
    <property type="entry name" value="p450"/>
    <property type="match status" value="1"/>
</dbReference>
<keyword evidence="4" id="KW-0560">Oxidoreductase</keyword>
<dbReference type="PANTHER" id="PTHR24305:SF166">
    <property type="entry name" value="CYTOCHROME P450 12A4, MITOCHONDRIAL-RELATED"/>
    <property type="match status" value="1"/>
</dbReference>
<dbReference type="PANTHER" id="PTHR24305">
    <property type="entry name" value="CYTOCHROME P450"/>
    <property type="match status" value="1"/>
</dbReference>
<comment type="caution">
    <text evidence="5">The sequence shown here is derived from an EMBL/GenBank/DDBJ whole genome shotgun (WGS) entry which is preliminary data.</text>
</comment>
<keyword evidence="4" id="KW-0503">Monooxygenase</keyword>
<dbReference type="GO" id="GO:0016705">
    <property type="term" value="F:oxidoreductase activity, acting on paired donors, with incorporation or reduction of molecular oxygen"/>
    <property type="evidence" value="ECO:0007669"/>
    <property type="project" value="InterPro"/>
</dbReference>
<dbReference type="InterPro" id="IPR017972">
    <property type="entry name" value="Cyt_P450_CS"/>
</dbReference>
<evidence type="ECO:0000256" key="3">
    <source>
        <dbReference type="PIRSR" id="PIRSR602401-1"/>
    </source>
</evidence>
<dbReference type="SUPFAM" id="SSF48264">
    <property type="entry name" value="Cytochrome P450"/>
    <property type="match status" value="1"/>
</dbReference>
<keyword evidence="3 4" id="KW-0479">Metal-binding</keyword>
<dbReference type="EMBL" id="JAASQV010000001">
    <property type="protein sequence ID" value="NIJ64781.1"/>
    <property type="molecule type" value="Genomic_DNA"/>
</dbReference>
<dbReference type="RefSeq" id="WP_167299103.1">
    <property type="nucleotide sequence ID" value="NZ_JAASQV010000001.1"/>
</dbReference>
<keyword evidence="3 4" id="KW-0408">Iron</keyword>
<sequence>MLTGGAIRGFAETGGDSAALLHPPRPEPFASILPWRILSAAMRNPIAAWPRALFEGTSWRPPFPGAPVFLTDPAAIRAAMVEHAEDFRHGDLWRRVMHPAWGEGLVAAEGAEWRWQRRAAAPAFRAAQMAALAPRMRTAAEAALARWRSAAQPLDIAAETGRIAFDIILDTVLSGGEDFERTETEARVGAFLNQLEYRRLSYLLLPDRAHRGKVNKPAPEAALLRADVDRMIARRRAAAPRGDLVDLLLDATDPETGRPMDDGLLRDNLLGFILAGHETSAVTLGWALWLAAAHAPTARRLRAEVETVTGGGPVEPCHLEGLAFTRQVIQETLRLYPPGYQLTRVCTRDTQVDGRRIRAGTRILIPVYALHRHRGHWRDPDAFDPDRFGPGMPVPDRHLYMPFGAGPRVCLGAAFAMTELVVALATLVRAARFTPLSAPFPIAGTSIRPDGGLPMRVEFA</sequence>
<organism evidence="5 6">
    <name type="scientific">Sphingomonas leidyi</name>
    <dbReference type="NCBI Taxonomy" id="68569"/>
    <lineage>
        <taxon>Bacteria</taxon>
        <taxon>Pseudomonadati</taxon>
        <taxon>Pseudomonadota</taxon>
        <taxon>Alphaproteobacteria</taxon>
        <taxon>Sphingomonadales</taxon>
        <taxon>Sphingomonadaceae</taxon>
        <taxon>Sphingomonas</taxon>
    </lineage>
</organism>
<dbReference type="PRINTS" id="PR00463">
    <property type="entry name" value="EP450I"/>
</dbReference>
<comment type="similarity">
    <text evidence="2 4">Belongs to the cytochrome P450 family.</text>
</comment>
<keyword evidence="3 4" id="KW-0349">Heme</keyword>
<gene>
    <name evidence="5" type="ORF">FHR20_001712</name>
</gene>
<comment type="cofactor">
    <cofactor evidence="1 3">
        <name>heme</name>
        <dbReference type="ChEBI" id="CHEBI:30413"/>
    </cofactor>
</comment>
<dbReference type="Proteomes" id="UP000564677">
    <property type="component" value="Unassembled WGS sequence"/>
</dbReference>
<accession>A0A7X5ZV58</accession>
<evidence type="ECO:0000313" key="6">
    <source>
        <dbReference type="Proteomes" id="UP000564677"/>
    </source>
</evidence>
<dbReference type="GO" id="GO:0004497">
    <property type="term" value="F:monooxygenase activity"/>
    <property type="evidence" value="ECO:0007669"/>
    <property type="project" value="UniProtKB-KW"/>
</dbReference>
<evidence type="ECO:0000256" key="4">
    <source>
        <dbReference type="RuleBase" id="RU000461"/>
    </source>
</evidence>
<dbReference type="InterPro" id="IPR001128">
    <property type="entry name" value="Cyt_P450"/>
</dbReference>
<proteinExistence type="inferred from homology"/>